<dbReference type="PANTHER" id="PTHR23339">
    <property type="entry name" value="TYROSINE SPECIFIC PROTEIN PHOSPHATASE AND DUAL SPECIFICITY PROTEIN PHOSPHATASE"/>
    <property type="match status" value="1"/>
</dbReference>
<dbReference type="AlphaFoldDB" id="A0A0D2KLP7"/>
<evidence type="ECO:0000256" key="1">
    <source>
        <dbReference type="ARBA" id="ARBA00022801"/>
    </source>
</evidence>
<name>A0A0D2KLP7_HYPSF</name>
<dbReference type="SUPFAM" id="SSF52799">
    <property type="entry name" value="(Phosphotyrosine protein) phosphatases II"/>
    <property type="match status" value="1"/>
</dbReference>
<reference evidence="4" key="1">
    <citation type="submission" date="2014-04" db="EMBL/GenBank/DDBJ databases">
        <title>Evolutionary Origins and Diversification of the Mycorrhizal Mutualists.</title>
        <authorList>
            <consortium name="DOE Joint Genome Institute"/>
            <consortium name="Mycorrhizal Genomics Consortium"/>
            <person name="Kohler A."/>
            <person name="Kuo A."/>
            <person name="Nagy L.G."/>
            <person name="Floudas D."/>
            <person name="Copeland A."/>
            <person name="Barry K.W."/>
            <person name="Cichocki N."/>
            <person name="Veneault-Fourrey C."/>
            <person name="LaButti K."/>
            <person name="Lindquist E.A."/>
            <person name="Lipzen A."/>
            <person name="Lundell T."/>
            <person name="Morin E."/>
            <person name="Murat C."/>
            <person name="Riley R."/>
            <person name="Ohm R."/>
            <person name="Sun H."/>
            <person name="Tunlid A."/>
            <person name="Henrissat B."/>
            <person name="Grigoriev I.V."/>
            <person name="Hibbett D.S."/>
            <person name="Martin F."/>
        </authorList>
    </citation>
    <scope>NUCLEOTIDE SEQUENCE [LARGE SCALE GENOMIC DNA]</scope>
    <source>
        <strain evidence="4">FD-334 SS-4</strain>
    </source>
</reference>
<feature type="domain" description="Tyrosine specific protein phosphatases" evidence="2">
    <location>
        <begin position="89"/>
        <end position="130"/>
    </location>
</feature>
<dbReference type="EMBL" id="KN817642">
    <property type="protein sequence ID" value="KJA15542.1"/>
    <property type="molecule type" value="Genomic_DNA"/>
</dbReference>
<evidence type="ECO:0000259" key="2">
    <source>
        <dbReference type="PROSITE" id="PS50056"/>
    </source>
</evidence>
<evidence type="ECO:0000313" key="3">
    <source>
        <dbReference type="EMBL" id="KJA15542.1"/>
    </source>
</evidence>
<organism evidence="3 4">
    <name type="scientific">Hypholoma sublateritium (strain FD-334 SS-4)</name>
    <dbReference type="NCBI Taxonomy" id="945553"/>
    <lineage>
        <taxon>Eukaryota</taxon>
        <taxon>Fungi</taxon>
        <taxon>Dikarya</taxon>
        <taxon>Basidiomycota</taxon>
        <taxon>Agaricomycotina</taxon>
        <taxon>Agaricomycetes</taxon>
        <taxon>Agaricomycetidae</taxon>
        <taxon>Agaricales</taxon>
        <taxon>Agaricineae</taxon>
        <taxon>Strophariaceae</taxon>
        <taxon>Hypholoma</taxon>
    </lineage>
</organism>
<feature type="non-terminal residue" evidence="3">
    <location>
        <position position="1"/>
    </location>
</feature>
<dbReference type="InterPro" id="IPR050561">
    <property type="entry name" value="PTP"/>
</dbReference>
<proteinExistence type="predicted"/>
<feature type="non-terminal residue" evidence="3">
    <location>
        <position position="174"/>
    </location>
</feature>
<keyword evidence="4" id="KW-1185">Reference proteome</keyword>
<evidence type="ECO:0000313" key="4">
    <source>
        <dbReference type="Proteomes" id="UP000054270"/>
    </source>
</evidence>
<gene>
    <name evidence="3" type="ORF">HYPSUDRAFT_104210</name>
</gene>
<dbReference type="GO" id="GO:0016791">
    <property type="term" value="F:phosphatase activity"/>
    <property type="evidence" value="ECO:0007669"/>
    <property type="project" value="UniProtKB-ARBA"/>
</dbReference>
<dbReference type="Proteomes" id="UP000054270">
    <property type="component" value="Unassembled WGS sequence"/>
</dbReference>
<protein>
    <recommendedName>
        <fullName evidence="2">Tyrosine specific protein phosphatases domain-containing protein</fullName>
    </recommendedName>
</protein>
<sequence>PRPIPNSYWATPTLLACEYPWCPASPHTPPKLDALLRAGVRTFIDLTEPGELLPYTPALLARAALLNIPPSDIEYRRFAIRDRAVPADPALLRAVLAALRDSAARGRTAAVHCRGGIGRTGTVVGCWLVECGAARDGRAALAMIAREWKGVEKCARYPHSPETGAQVEFVAGFR</sequence>
<keyword evidence="1" id="KW-0378">Hydrolase</keyword>
<dbReference type="InterPro" id="IPR029021">
    <property type="entry name" value="Prot-tyrosine_phosphatase-like"/>
</dbReference>
<dbReference type="Pfam" id="PF22784">
    <property type="entry name" value="PTP-SAK"/>
    <property type="match status" value="1"/>
</dbReference>
<dbReference type="InterPro" id="IPR016130">
    <property type="entry name" value="Tyr_Pase_AS"/>
</dbReference>
<dbReference type="InterPro" id="IPR057023">
    <property type="entry name" value="PTP-SAK"/>
</dbReference>
<dbReference type="InterPro" id="IPR000387">
    <property type="entry name" value="Tyr_Pase_dom"/>
</dbReference>
<dbReference type="OMA" id="REVEYHN"/>
<dbReference type="PROSITE" id="PS50056">
    <property type="entry name" value="TYR_PHOSPHATASE_2"/>
    <property type="match status" value="1"/>
</dbReference>
<accession>A0A0D2KLP7</accession>
<dbReference type="OrthoDB" id="2017893at2759"/>
<dbReference type="STRING" id="945553.A0A0D2KLP7"/>
<dbReference type="Gene3D" id="3.90.190.10">
    <property type="entry name" value="Protein tyrosine phosphatase superfamily"/>
    <property type="match status" value="1"/>
</dbReference>
<dbReference type="PROSITE" id="PS00383">
    <property type="entry name" value="TYR_PHOSPHATASE_1"/>
    <property type="match status" value="1"/>
</dbReference>